<name>H5TKQ6_GORO1</name>
<evidence type="ECO:0000256" key="2">
    <source>
        <dbReference type="PROSITE-ProRule" id="PRU00335"/>
    </source>
</evidence>
<dbReference type="Gene3D" id="1.10.357.10">
    <property type="entry name" value="Tetracycline Repressor, domain 2"/>
    <property type="match status" value="1"/>
</dbReference>
<dbReference type="AlphaFoldDB" id="H5TKQ6"/>
<proteinExistence type="predicted"/>
<dbReference type="EMBL" id="BAFB01000091">
    <property type="protein sequence ID" value="GAB34064.1"/>
    <property type="molecule type" value="Genomic_DNA"/>
</dbReference>
<dbReference type="InterPro" id="IPR001647">
    <property type="entry name" value="HTH_TetR"/>
</dbReference>
<dbReference type="RefSeq" id="WP_007238303.1">
    <property type="nucleotide sequence ID" value="NZ_BAFB01000091.1"/>
</dbReference>
<evidence type="ECO:0000259" key="3">
    <source>
        <dbReference type="PROSITE" id="PS50977"/>
    </source>
</evidence>
<dbReference type="InterPro" id="IPR009057">
    <property type="entry name" value="Homeodomain-like_sf"/>
</dbReference>
<dbReference type="PROSITE" id="PS50977">
    <property type="entry name" value="HTH_TETR_2"/>
    <property type="match status" value="1"/>
</dbReference>
<evidence type="ECO:0000256" key="1">
    <source>
        <dbReference type="ARBA" id="ARBA00023125"/>
    </source>
</evidence>
<dbReference type="InterPro" id="IPR050109">
    <property type="entry name" value="HTH-type_TetR-like_transc_reg"/>
</dbReference>
<feature type="DNA-binding region" description="H-T-H motif" evidence="2">
    <location>
        <begin position="48"/>
        <end position="67"/>
    </location>
</feature>
<accession>H5TKQ6</accession>
<protein>
    <submittedName>
        <fullName evidence="4">TetR family transcriptional regulator</fullName>
    </submittedName>
</protein>
<dbReference type="GO" id="GO:0000976">
    <property type="term" value="F:transcription cis-regulatory region binding"/>
    <property type="evidence" value="ECO:0007669"/>
    <property type="project" value="TreeGrafter"/>
</dbReference>
<sequence>MPTQPVTTERAQRTYAGRPIADRLAERRRRFLDAALEEFASTGYAASSVTSICRAAGLSRRQFYELFPDREELLIAVYDEIQGAARDAVASALAQSPSQEVRDLSNAAMSAYMQSVGTDPRRAEVSFVQVVGVSPRVEQHRLEGRDDWADYFVAAMSTFAGRPEDARGRQLGIAFVGALTAVVHRWSLAPEPDALDTVVDVLTDILLAFAEI</sequence>
<dbReference type="PRINTS" id="PR00455">
    <property type="entry name" value="HTHTETR"/>
</dbReference>
<evidence type="ECO:0000313" key="4">
    <source>
        <dbReference type="EMBL" id="GAB34064.1"/>
    </source>
</evidence>
<dbReference type="GO" id="GO:0003700">
    <property type="term" value="F:DNA-binding transcription factor activity"/>
    <property type="evidence" value="ECO:0007669"/>
    <property type="project" value="TreeGrafter"/>
</dbReference>
<keyword evidence="5" id="KW-1185">Reference proteome</keyword>
<gene>
    <name evidence="4" type="ORF">GOOTI_091_00600</name>
</gene>
<feature type="domain" description="HTH tetR-type" evidence="3">
    <location>
        <begin position="25"/>
        <end position="85"/>
    </location>
</feature>
<comment type="caution">
    <text evidence="4">The sequence shown here is derived from an EMBL/GenBank/DDBJ whole genome shotgun (WGS) entry which is preliminary data.</text>
</comment>
<dbReference type="PANTHER" id="PTHR30055">
    <property type="entry name" value="HTH-TYPE TRANSCRIPTIONAL REGULATOR RUTR"/>
    <property type="match status" value="1"/>
</dbReference>
<reference evidence="4" key="1">
    <citation type="submission" date="2012-02" db="EMBL/GenBank/DDBJ databases">
        <title>Whole genome shotgun sequence of Gordonia otitidis NBRC 100426.</title>
        <authorList>
            <person name="Yoshida I."/>
            <person name="Hosoyama A."/>
            <person name="Tsuchikane K."/>
            <person name="Katsumata H."/>
            <person name="Yamazaki S."/>
            <person name="Fujita N."/>
        </authorList>
    </citation>
    <scope>NUCLEOTIDE SEQUENCE [LARGE SCALE GENOMIC DNA]</scope>
    <source>
        <strain evidence="4">NBRC 100426</strain>
    </source>
</reference>
<dbReference type="Proteomes" id="UP000005038">
    <property type="component" value="Unassembled WGS sequence"/>
</dbReference>
<keyword evidence="1 2" id="KW-0238">DNA-binding</keyword>
<dbReference type="OrthoDB" id="4331447at2"/>
<dbReference type="PANTHER" id="PTHR30055:SF226">
    <property type="entry name" value="HTH-TYPE TRANSCRIPTIONAL REGULATOR PKSA"/>
    <property type="match status" value="1"/>
</dbReference>
<dbReference type="SUPFAM" id="SSF46689">
    <property type="entry name" value="Homeodomain-like"/>
    <property type="match status" value="1"/>
</dbReference>
<dbReference type="STRING" id="1108044.GOOTI_091_00600"/>
<organism evidence="4 5">
    <name type="scientific">Gordonia otitidis (strain DSM 44809 / CCUG 52243 / JCM 12355 / NBRC 100426 / IFM 10032)</name>
    <dbReference type="NCBI Taxonomy" id="1108044"/>
    <lineage>
        <taxon>Bacteria</taxon>
        <taxon>Bacillati</taxon>
        <taxon>Actinomycetota</taxon>
        <taxon>Actinomycetes</taxon>
        <taxon>Mycobacteriales</taxon>
        <taxon>Gordoniaceae</taxon>
        <taxon>Gordonia</taxon>
    </lineage>
</organism>
<dbReference type="Pfam" id="PF00440">
    <property type="entry name" value="TetR_N"/>
    <property type="match status" value="1"/>
</dbReference>
<evidence type="ECO:0000313" key="5">
    <source>
        <dbReference type="Proteomes" id="UP000005038"/>
    </source>
</evidence>